<keyword evidence="4 11" id="KW-0812">Transmembrane</keyword>
<dbReference type="InterPro" id="IPR027469">
    <property type="entry name" value="Cation_efflux_TMD_sf"/>
</dbReference>
<dbReference type="AlphaFoldDB" id="A0A6N9T5V4"/>
<evidence type="ECO:0000256" key="2">
    <source>
        <dbReference type="ARBA" id="ARBA00004644"/>
    </source>
</evidence>
<dbReference type="GO" id="GO:0016020">
    <property type="term" value="C:membrane"/>
    <property type="evidence" value="ECO:0007669"/>
    <property type="project" value="InterPro"/>
</dbReference>
<feature type="transmembrane region" description="Helical" evidence="11">
    <location>
        <begin position="40"/>
        <end position="59"/>
    </location>
</feature>
<keyword evidence="5" id="KW-0967">Endosome</keyword>
<comment type="subcellular location">
    <subcellularLocation>
        <location evidence="2">Cytoplasmic vesicle</location>
        <location evidence="2">Secretory vesicle</location>
        <location evidence="2">Synaptic vesicle membrane</location>
        <topology evidence="2">Multi-pass membrane protein</topology>
    </subcellularLocation>
    <subcellularLocation>
        <location evidence="1">Early endosome membrane</location>
    </subcellularLocation>
</comment>
<dbReference type="PANTHER" id="PTHR31937:SF2">
    <property type="entry name" value="TRANSMEMBRANE PROTEIN 163"/>
    <property type="match status" value="1"/>
</dbReference>
<evidence type="ECO:0000256" key="3">
    <source>
        <dbReference type="ARBA" id="ARBA00008731"/>
    </source>
</evidence>
<dbReference type="SUPFAM" id="SSF161111">
    <property type="entry name" value="Cation efflux protein transmembrane domain-like"/>
    <property type="match status" value="1"/>
</dbReference>
<keyword evidence="10" id="KW-0968">Cytoplasmic vesicle</keyword>
<evidence type="ECO:0000256" key="1">
    <source>
        <dbReference type="ARBA" id="ARBA00004146"/>
    </source>
</evidence>
<dbReference type="GO" id="GO:0008324">
    <property type="term" value="F:monoatomic cation transmembrane transporter activity"/>
    <property type="evidence" value="ECO:0007669"/>
    <property type="project" value="InterPro"/>
</dbReference>
<evidence type="ECO:0000256" key="5">
    <source>
        <dbReference type="ARBA" id="ARBA00022753"/>
    </source>
</evidence>
<accession>A0A6N9T5V4</accession>
<evidence type="ECO:0000256" key="6">
    <source>
        <dbReference type="ARBA" id="ARBA00022833"/>
    </source>
</evidence>
<comment type="similarity">
    <text evidence="3">Belongs to the TMEM163 family.</text>
</comment>
<dbReference type="GO" id="GO:0031410">
    <property type="term" value="C:cytoplasmic vesicle"/>
    <property type="evidence" value="ECO:0007669"/>
    <property type="project" value="UniProtKB-KW"/>
</dbReference>
<feature type="transmembrane region" description="Helical" evidence="11">
    <location>
        <begin position="153"/>
        <end position="177"/>
    </location>
</feature>
<keyword evidence="14" id="KW-1185">Reference proteome</keyword>
<evidence type="ECO:0000256" key="4">
    <source>
        <dbReference type="ARBA" id="ARBA00022692"/>
    </source>
</evidence>
<evidence type="ECO:0000313" key="14">
    <source>
        <dbReference type="Proteomes" id="UP000469011"/>
    </source>
</evidence>
<feature type="transmembrane region" description="Helical" evidence="11">
    <location>
        <begin position="112"/>
        <end position="132"/>
    </location>
</feature>
<dbReference type="PANTHER" id="PTHR31937">
    <property type="entry name" value="TRANSMEMBRANE PROTEIN 163"/>
    <property type="match status" value="1"/>
</dbReference>
<feature type="transmembrane region" description="Helical" evidence="11">
    <location>
        <begin position="12"/>
        <end position="34"/>
    </location>
</feature>
<gene>
    <name evidence="13" type="ORF">GTK09_20305</name>
</gene>
<dbReference type="Proteomes" id="UP000469011">
    <property type="component" value="Unassembled WGS sequence"/>
</dbReference>
<dbReference type="InterPro" id="IPR058533">
    <property type="entry name" value="Cation_efflux_TM"/>
</dbReference>
<dbReference type="Gene3D" id="1.20.1510.10">
    <property type="entry name" value="Cation efflux protein transmembrane domain"/>
    <property type="match status" value="1"/>
</dbReference>
<evidence type="ECO:0000313" key="13">
    <source>
        <dbReference type="EMBL" id="NDW06764.1"/>
    </source>
</evidence>
<dbReference type="Pfam" id="PF01545">
    <property type="entry name" value="Cation_efflux"/>
    <property type="match status" value="1"/>
</dbReference>
<protein>
    <submittedName>
        <fullName evidence="13">Cation transporter</fullName>
    </submittedName>
</protein>
<keyword evidence="6" id="KW-0862">Zinc</keyword>
<reference evidence="13 14" key="1">
    <citation type="submission" date="2020-01" db="EMBL/GenBank/DDBJ databases">
        <title>Jiella pacifica sp. nov.</title>
        <authorList>
            <person name="Xue Z."/>
            <person name="Zhu S."/>
            <person name="Chen J."/>
            <person name="Yang J."/>
        </authorList>
    </citation>
    <scope>NUCLEOTIDE SEQUENCE [LARGE SCALE GENOMIC DNA]</scope>
    <source>
        <strain evidence="13 14">40Bstr34</strain>
    </source>
</reference>
<evidence type="ECO:0000256" key="7">
    <source>
        <dbReference type="ARBA" id="ARBA00022989"/>
    </source>
</evidence>
<evidence type="ECO:0000256" key="9">
    <source>
        <dbReference type="ARBA" id="ARBA00023136"/>
    </source>
</evidence>
<keyword evidence="9 11" id="KW-0472">Membrane</keyword>
<dbReference type="InterPro" id="IPR026765">
    <property type="entry name" value="Tmem163"/>
</dbReference>
<sequence length="207" mass="22310">MDGKALHRRALRLEWLTVAWNVVEALVAIGAGIISGSTALIAFGMDSVIEVASAIGLLWRLYSAGPEAEIGERGKAERRALYVVAGTFFALAAYILFESIPALLAREAPDTSMVGLVLSVLSLLVMPALAWTKQRTGREMNSKALQADAAETWVCSWMSFSLLLGVGLNAAFGWWWADSAGALLMLPVIVWQGWDALGEAREQADES</sequence>
<feature type="transmembrane region" description="Helical" evidence="11">
    <location>
        <begin position="80"/>
        <end position="100"/>
    </location>
</feature>
<name>A0A6N9T5V4_9HYPH</name>
<comment type="caution">
    <text evidence="13">The sequence shown here is derived from an EMBL/GenBank/DDBJ whole genome shotgun (WGS) entry which is preliminary data.</text>
</comment>
<evidence type="ECO:0000256" key="10">
    <source>
        <dbReference type="ARBA" id="ARBA00023329"/>
    </source>
</evidence>
<proteinExistence type="inferred from homology"/>
<evidence type="ECO:0000256" key="11">
    <source>
        <dbReference type="SAM" id="Phobius"/>
    </source>
</evidence>
<keyword evidence="8" id="KW-0770">Synapse</keyword>
<feature type="domain" description="Cation efflux protein transmembrane" evidence="12">
    <location>
        <begin position="16"/>
        <end position="197"/>
    </location>
</feature>
<evidence type="ECO:0000256" key="8">
    <source>
        <dbReference type="ARBA" id="ARBA00023018"/>
    </source>
</evidence>
<organism evidence="13 14">
    <name type="scientific">Jiella pacifica</name>
    <dbReference type="NCBI Taxonomy" id="2696469"/>
    <lineage>
        <taxon>Bacteria</taxon>
        <taxon>Pseudomonadati</taxon>
        <taxon>Pseudomonadota</taxon>
        <taxon>Alphaproteobacteria</taxon>
        <taxon>Hyphomicrobiales</taxon>
        <taxon>Aurantimonadaceae</taxon>
        <taxon>Jiella</taxon>
    </lineage>
</organism>
<keyword evidence="7 11" id="KW-1133">Transmembrane helix</keyword>
<evidence type="ECO:0000259" key="12">
    <source>
        <dbReference type="Pfam" id="PF01545"/>
    </source>
</evidence>
<dbReference type="EMBL" id="JAAAMG010000020">
    <property type="protein sequence ID" value="NDW06764.1"/>
    <property type="molecule type" value="Genomic_DNA"/>
</dbReference>